<dbReference type="AlphaFoldDB" id="A0A9P0DHJ5"/>
<evidence type="ECO:0000256" key="4">
    <source>
        <dbReference type="ARBA" id="ARBA00023157"/>
    </source>
</evidence>
<dbReference type="GO" id="GO:0052689">
    <property type="term" value="F:carboxylic ester hydrolase activity"/>
    <property type="evidence" value="ECO:0007669"/>
    <property type="project" value="UniProtKB-KW"/>
</dbReference>
<dbReference type="InterPro" id="IPR002018">
    <property type="entry name" value="CarbesteraseB"/>
</dbReference>
<dbReference type="InterPro" id="IPR029058">
    <property type="entry name" value="AB_hydrolase_fold"/>
</dbReference>
<evidence type="ECO:0000256" key="6">
    <source>
        <dbReference type="RuleBase" id="RU361235"/>
    </source>
</evidence>
<dbReference type="PANTHER" id="PTHR43142">
    <property type="entry name" value="CARBOXYLIC ESTER HYDROLASE"/>
    <property type="match status" value="1"/>
</dbReference>
<dbReference type="SUPFAM" id="SSF53474">
    <property type="entry name" value="alpha/beta-Hydrolases"/>
    <property type="match status" value="1"/>
</dbReference>
<name>A0A9P0DHJ5_PHACE</name>
<feature type="domain" description="Carboxylesterase type B" evidence="7">
    <location>
        <begin position="27"/>
        <end position="535"/>
    </location>
</feature>
<dbReference type="Proteomes" id="UP001153737">
    <property type="component" value="Chromosome 17"/>
</dbReference>
<evidence type="ECO:0000256" key="1">
    <source>
        <dbReference type="ARBA" id="ARBA00005964"/>
    </source>
</evidence>
<dbReference type="EMBL" id="OU896723">
    <property type="protein sequence ID" value="CAH1154907.1"/>
    <property type="molecule type" value="Genomic_DNA"/>
</dbReference>
<dbReference type="InterPro" id="IPR019826">
    <property type="entry name" value="Carboxylesterase_B_AS"/>
</dbReference>
<protein>
    <recommendedName>
        <fullName evidence="6">Carboxylic ester hydrolase</fullName>
        <ecNumber evidence="6">3.1.1.-</ecNumber>
    </recommendedName>
</protein>
<dbReference type="PROSITE" id="PS00122">
    <property type="entry name" value="CARBOXYLESTERASE_B_1"/>
    <property type="match status" value="1"/>
</dbReference>
<sequence>MSSITLFTFTLIGLLGLVFGKGADDLIVKLNQPQSLIRGHAMKSEKGNTYYAFQDIPYGAPPVGEKRFKAPEFHAGWDDVLNATQNIKSCYQFSFPSSSKLEANPVIETEDCLILNVFTPVVPGTDKKLPVYLFIHGGAFIGGSASNFGPKYLIDGDIIVVTINYRLGPLGFLSTEDGIVSGNMGLKDQHLALQWTHKNIELFGGNPNDIVIGGESAGAFSVSHQLLNSRNKGLISGIIQESGTAISGTAFSANGVDSRPRQKAFALGRALNISTADGDTSSLIEALRNTPIEKLIAAANQVPSSYSVGFIGQPIWSPVVENAEDEQAFTTTPMHQDFMDGNFNHVPSMIGFNSEESLLFMPAEEAVVQFAALNDADPSLLVQDLMNVDNKTQVGTKLKGLYTSGPFSKDLTAFVKFSSDAVFVRSCVRQAELTSQYAPVYLYQFSAGPNISPQYPGIAHAAELQYLWDLSDGTGSDKTIRELILPLWWNFIKYKNPTPGNVTTQQNIEWPTVDSNDIKYFNIDETFSVSSNPRNYESMKEVLLGHLRSPYLVF</sequence>
<dbReference type="EC" id="3.1.1.-" evidence="6"/>
<organism evidence="8 9">
    <name type="scientific">Phaedon cochleariae</name>
    <name type="common">Mustard beetle</name>
    <dbReference type="NCBI Taxonomy" id="80249"/>
    <lineage>
        <taxon>Eukaryota</taxon>
        <taxon>Metazoa</taxon>
        <taxon>Ecdysozoa</taxon>
        <taxon>Arthropoda</taxon>
        <taxon>Hexapoda</taxon>
        <taxon>Insecta</taxon>
        <taxon>Pterygota</taxon>
        <taxon>Neoptera</taxon>
        <taxon>Endopterygota</taxon>
        <taxon>Coleoptera</taxon>
        <taxon>Polyphaga</taxon>
        <taxon>Cucujiformia</taxon>
        <taxon>Chrysomeloidea</taxon>
        <taxon>Chrysomelidae</taxon>
        <taxon>Chrysomelinae</taxon>
        <taxon>Chrysomelini</taxon>
        <taxon>Phaedon</taxon>
    </lineage>
</organism>
<dbReference type="Pfam" id="PF00135">
    <property type="entry name" value="COesterase"/>
    <property type="match status" value="1"/>
</dbReference>
<evidence type="ECO:0000313" key="9">
    <source>
        <dbReference type="Proteomes" id="UP001153737"/>
    </source>
</evidence>
<keyword evidence="4" id="KW-1015">Disulfide bond</keyword>
<keyword evidence="9" id="KW-1185">Reference proteome</keyword>
<dbReference type="OrthoDB" id="8185268at2759"/>
<accession>A0A9P0DHJ5</accession>
<gene>
    <name evidence="8" type="ORF">PHAECO_LOCUS5671</name>
</gene>
<evidence type="ECO:0000313" key="8">
    <source>
        <dbReference type="EMBL" id="CAH1154907.1"/>
    </source>
</evidence>
<evidence type="ECO:0000256" key="3">
    <source>
        <dbReference type="ARBA" id="ARBA00022801"/>
    </source>
</evidence>
<reference evidence="8" key="1">
    <citation type="submission" date="2022-01" db="EMBL/GenBank/DDBJ databases">
        <authorList>
            <person name="King R."/>
        </authorList>
    </citation>
    <scope>NUCLEOTIDE SEQUENCE</scope>
</reference>
<reference evidence="8" key="2">
    <citation type="submission" date="2022-10" db="EMBL/GenBank/DDBJ databases">
        <authorList>
            <consortium name="ENA_rothamsted_submissions"/>
            <consortium name="culmorum"/>
            <person name="King R."/>
        </authorList>
    </citation>
    <scope>NUCLEOTIDE SEQUENCE</scope>
</reference>
<comment type="similarity">
    <text evidence="1 6">Belongs to the type-B carboxylesterase/lipase family.</text>
</comment>
<evidence type="ECO:0000256" key="5">
    <source>
        <dbReference type="ARBA" id="ARBA00023180"/>
    </source>
</evidence>
<evidence type="ECO:0000256" key="2">
    <source>
        <dbReference type="ARBA" id="ARBA00022487"/>
    </source>
</evidence>
<keyword evidence="3 6" id="KW-0378">Hydrolase</keyword>
<feature type="signal peptide" evidence="6">
    <location>
        <begin position="1"/>
        <end position="20"/>
    </location>
</feature>
<evidence type="ECO:0000259" key="7">
    <source>
        <dbReference type="Pfam" id="PF00135"/>
    </source>
</evidence>
<keyword evidence="6" id="KW-0732">Signal</keyword>
<keyword evidence="5" id="KW-0325">Glycoprotein</keyword>
<feature type="chain" id="PRO_5040538379" description="Carboxylic ester hydrolase" evidence="6">
    <location>
        <begin position="21"/>
        <end position="554"/>
    </location>
</feature>
<dbReference type="PANTHER" id="PTHR43142:SF1">
    <property type="entry name" value="CARBOXYLIC ESTER HYDROLASE"/>
    <property type="match status" value="1"/>
</dbReference>
<dbReference type="Gene3D" id="3.40.50.1820">
    <property type="entry name" value="alpha/beta hydrolase"/>
    <property type="match status" value="1"/>
</dbReference>
<keyword evidence="2" id="KW-0719">Serine esterase</keyword>
<proteinExistence type="inferred from homology"/>